<dbReference type="Proteomes" id="UP000576480">
    <property type="component" value="Unassembled WGS sequence"/>
</dbReference>
<evidence type="ECO:0000313" key="2">
    <source>
        <dbReference type="EMBL" id="GFP35359.1"/>
    </source>
</evidence>
<gene>
    <name evidence="1" type="ORF">HKBW3S06_01076</name>
    <name evidence="2" type="ORF">HKBW3S43_01151</name>
</gene>
<proteinExistence type="predicted"/>
<reference evidence="3 4" key="1">
    <citation type="journal article" date="2020" name="Front. Microbiol.">
        <title>Single-cell genomics of novel Actinobacteria with the Wood-Ljungdahl pathway discovered in a serpentinizing system.</title>
        <authorList>
            <person name="Merino N."/>
            <person name="Kawai M."/>
            <person name="Boyd E.S."/>
            <person name="Colman D.R."/>
            <person name="McGlynn S.E."/>
            <person name="Nealson K.H."/>
            <person name="Kurokawa K."/>
            <person name="Hongoh Y."/>
        </authorList>
    </citation>
    <scope>NUCLEOTIDE SEQUENCE [LARGE SCALE GENOMIC DNA]</scope>
    <source>
        <strain evidence="1 4">S06</strain>
        <strain evidence="2 3">S43</strain>
    </source>
</reference>
<dbReference type="EMBL" id="BLSB01000087">
    <property type="protein sequence ID" value="GFP35359.1"/>
    <property type="molecule type" value="Genomic_DNA"/>
</dbReference>
<dbReference type="AlphaFoldDB" id="A0A6V8PRV1"/>
<protein>
    <submittedName>
        <fullName evidence="2">Uncharacterized protein</fullName>
    </submittedName>
</protein>
<name>A0A6V8PRV1_9ACTN</name>
<dbReference type="EMBL" id="BLRV01000119">
    <property type="protein sequence ID" value="GFP21848.1"/>
    <property type="molecule type" value="Genomic_DNA"/>
</dbReference>
<comment type="caution">
    <text evidence="2">The sequence shown here is derived from an EMBL/GenBank/DDBJ whole genome shotgun (WGS) entry which is preliminary data.</text>
</comment>
<evidence type="ECO:0000313" key="4">
    <source>
        <dbReference type="Proteomes" id="UP000580051"/>
    </source>
</evidence>
<organism evidence="2 3">
    <name type="scientific">Candidatus Hakubella thermalkaliphila</name>
    <dbReference type="NCBI Taxonomy" id="2754717"/>
    <lineage>
        <taxon>Bacteria</taxon>
        <taxon>Bacillati</taxon>
        <taxon>Actinomycetota</taxon>
        <taxon>Actinomycetota incertae sedis</taxon>
        <taxon>Candidatus Hakubellales</taxon>
        <taxon>Candidatus Hakubellaceae</taxon>
        <taxon>Candidatus Hakubella</taxon>
    </lineage>
</organism>
<evidence type="ECO:0000313" key="3">
    <source>
        <dbReference type="Proteomes" id="UP000576480"/>
    </source>
</evidence>
<sequence length="33" mass="3551">MGALTSEVITRTLEPIQWKVLLVRGLTLGGVKA</sequence>
<dbReference type="Proteomes" id="UP000580051">
    <property type="component" value="Unassembled WGS sequence"/>
</dbReference>
<evidence type="ECO:0000313" key="1">
    <source>
        <dbReference type="EMBL" id="GFP21848.1"/>
    </source>
</evidence>
<accession>A0A6V8PRV1</accession>